<name>A0A9P4V2N3_9PLEO</name>
<evidence type="ECO:0000313" key="2">
    <source>
        <dbReference type="EMBL" id="KAF2734431.1"/>
    </source>
</evidence>
<gene>
    <name evidence="2" type="ORF">EJ04DRAFT_552715</name>
</gene>
<evidence type="ECO:0000313" key="3">
    <source>
        <dbReference type="Proteomes" id="UP000799444"/>
    </source>
</evidence>
<accession>A0A9P4V2N3</accession>
<feature type="compositionally biased region" description="Basic and acidic residues" evidence="1">
    <location>
        <begin position="99"/>
        <end position="116"/>
    </location>
</feature>
<dbReference type="Proteomes" id="UP000799444">
    <property type="component" value="Unassembled WGS sequence"/>
</dbReference>
<dbReference type="AlphaFoldDB" id="A0A9P4V2N3"/>
<protein>
    <submittedName>
        <fullName evidence="2">Uncharacterized protein</fullName>
    </submittedName>
</protein>
<evidence type="ECO:0000256" key="1">
    <source>
        <dbReference type="SAM" id="MobiDB-lite"/>
    </source>
</evidence>
<sequence length="307" mass="32453">MPSGARRTSRQHVSQPAGAQGTATRTSAPRRPVCNWEEEDESLTYCVPVRGYVAPSHEWVGAGWGARDAGRRGAWVPRAGRATLTDSTEGGDGSGGDRGTVDRGRDEQQCERRCGEARSQSAPRQFDDHLYGPAPPCPPVSTPRLRPAASPLTTCSTLSKVHLAGDGFSLLGLLLAMSRVLKLPFSDAAMHVVCALSIAGCATRCARCEAECHNASPKPGCGPACGMLRLPRGTSHGHDVDVTCATAHLGPGLGTCTGALLQMGWTRLDGVFKHHRYHPLSTILNNPLLLPAALLPLCTCQTLQVAP</sequence>
<comment type="caution">
    <text evidence="2">The sequence shown here is derived from an EMBL/GenBank/DDBJ whole genome shotgun (WGS) entry which is preliminary data.</text>
</comment>
<organism evidence="2 3">
    <name type="scientific">Polyplosphaeria fusca</name>
    <dbReference type="NCBI Taxonomy" id="682080"/>
    <lineage>
        <taxon>Eukaryota</taxon>
        <taxon>Fungi</taxon>
        <taxon>Dikarya</taxon>
        <taxon>Ascomycota</taxon>
        <taxon>Pezizomycotina</taxon>
        <taxon>Dothideomycetes</taxon>
        <taxon>Pleosporomycetidae</taxon>
        <taxon>Pleosporales</taxon>
        <taxon>Tetraplosphaeriaceae</taxon>
        <taxon>Polyplosphaeria</taxon>
    </lineage>
</organism>
<dbReference type="EMBL" id="ML996148">
    <property type="protein sequence ID" value="KAF2734431.1"/>
    <property type="molecule type" value="Genomic_DNA"/>
</dbReference>
<keyword evidence="3" id="KW-1185">Reference proteome</keyword>
<feature type="region of interest" description="Disordered" evidence="1">
    <location>
        <begin position="77"/>
        <end position="133"/>
    </location>
</feature>
<feature type="region of interest" description="Disordered" evidence="1">
    <location>
        <begin position="1"/>
        <end position="39"/>
    </location>
</feature>
<proteinExistence type="predicted"/>
<reference evidence="2" key="1">
    <citation type="journal article" date="2020" name="Stud. Mycol.">
        <title>101 Dothideomycetes genomes: a test case for predicting lifestyles and emergence of pathogens.</title>
        <authorList>
            <person name="Haridas S."/>
            <person name="Albert R."/>
            <person name="Binder M."/>
            <person name="Bloem J."/>
            <person name="Labutti K."/>
            <person name="Salamov A."/>
            <person name="Andreopoulos B."/>
            <person name="Baker S."/>
            <person name="Barry K."/>
            <person name="Bills G."/>
            <person name="Bluhm B."/>
            <person name="Cannon C."/>
            <person name="Castanera R."/>
            <person name="Culley D."/>
            <person name="Daum C."/>
            <person name="Ezra D."/>
            <person name="Gonzalez J."/>
            <person name="Henrissat B."/>
            <person name="Kuo A."/>
            <person name="Liang C."/>
            <person name="Lipzen A."/>
            <person name="Lutzoni F."/>
            <person name="Magnuson J."/>
            <person name="Mondo S."/>
            <person name="Nolan M."/>
            <person name="Ohm R."/>
            <person name="Pangilinan J."/>
            <person name="Park H.-J."/>
            <person name="Ramirez L."/>
            <person name="Alfaro M."/>
            <person name="Sun H."/>
            <person name="Tritt A."/>
            <person name="Yoshinaga Y."/>
            <person name="Zwiers L.-H."/>
            <person name="Turgeon B."/>
            <person name="Goodwin S."/>
            <person name="Spatafora J."/>
            <person name="Crous P."/>
            <person name="Grigoriev I."/>
        </authorList>
    </citation>
    <scope>NUCLEOTIDE SEQUENCE</scope>
    <source>
        <strain evidence="2">CBS 125425</strain>
    </source>
</reference>